<name>A0A2G5FBQ5_AQUCA</name>
<dbReference type="PANTHER" id="PTHR12121:SF85">
    <property type="entry name" value="CARBON CATABOLITE REPRESSOR PROTEIN 4 HOMOLOG 6"/>
    <property type="match status" value="1"/>
</dbReference>
<dbReference type="GO" id="GO:0000175">
    <property type="term" value="F:3'-5'-RNA exonuclease activity"/>
    <property type="evidence" value="ECO:0007669"/>
    <property type="project" value="TreeGrafter"/>
</dbReference>
<reference evidence="3 4" key="1">
    <citation type="submission" date="2017-09" db="EMBL/GenBank/DDBJ databases">
        <title>WGS assembly of Aquilegia coerulea Goldsmith.</title>
        <authorList>
            <person name="Hodges S."/>
            <person name="Kramer E."/>
            <person name="Nordborg M."/>
            <person name="Tomkins J."/>
            <person name="Borevitz J."/>
            <person name="Derieg N."/>
            <person name="Yan J."/>
            <person name="Mihaltcheva S."/>
            <person name="Hayes R.D."/>
            <person name="Rokhsar D."/>
        </authorList>
    </citation>
    <scope>NUCLEOTIDE SEQUENCE [LARGE SCALE GENOMIC DNA]</scope>
    <source>
        <strain evidence="4">cv. Goldsmith</strain>
    </source>
</reference>
<dbReference type="FunCoup" id="A0A2G5FBQ5">
    <property type="interactions" value="3134"/>
</dbReference>
<evidence type="ECO:0000313" key="3">
    <source>
        <dbReference type="EMBL" id="PIA65443.1"/>
    </source>
</evidence>
<sequence>MRIRFSSSSSRQFLAAATTTEATMSYSYRAPYRGRNSWQRGFSDRPNSFRDDFVSGDSHITSVGNSNYTYRQVDGMNFPNFAGQHFPQQPSYFPQQPNPNPPFRQQQPPPFYQPQQPFRQQQQPPTNYPHFRQQQPYFRQQPPPFRQPNSKPPDYRNWQYALSQPPSQSERFVVLSYNILADYLALKHRRELYFHIPPYVLDWEWRKRKILFELGLWSPDIMCLQEVDRFTDLEEELKNHGYSGIWKMRTGIAVDGCAIFWRTTRFRLLHEESIEYNKLELRDNVAQICVLESRSQNSADIRSDALPQSSDGANQVVICNTHVLYNPRRGEIKLGQVRVLLDRAHAVSKLWNDSPVIVCGDFNCTPKSPLYNFISEQKLDLTGHPRDQISGQCSAQIYTSKPYTLSPGHVSFRTPTLDNSNLRQSDFISDNHNHSTPNTDGEGALVTSNSHQFQSATGMCTGALKSCSIVDYKEEKITMSNEALSQIQNEVIDNCKNKVSSSCHVPVDSGNAKVQDLAQLVTSCNAVVVENGHGDQTCGSTYHSHPVPGNLINHSQTNSHMSGMTSTMQEELHHGDIDKKTSDRKENVTSAESSVFAAELRPDENVLSRDNIPILVSDNSFADDNKVSLSENLGHFSLELIRSQEKDNSLTSNQSASELGISNISISVDLDEDQNMVGLSANEHSGVTVKNQNAGQDYTRTLSPEVYRTEDVLQSDIDPDSKSVKPESDKTDQNIEKHATSPQDLQLPVAFDESQDDSPVSIGSDPAACEKNTYDPSLWTPMEIKTASGNAECTLLEHPLKLRSTYTDIEDCSGTRDSNREPQVTSYNRKFMGTVDYIWCSEGLQTVKVLDTIPKHALQWTPGYPTRKWGSDHIALASQLAFAKDRSRP</sequence>
<protein>
    <recommendedName>
        <fullName evidence="2">Endonuclease/exonuclease/phosphatase domain-containing protein</fullName>
    </recommendedName>
</protein>
<gene>
    <name evidence="3" type="ORF">AQUCO_00100736v1</name>
</gene>
<feature type="compositionally biased region" description="Basic and acidic residues" evidence="1">
    <location>
        <begin position="719"/>
        <end position="739"/>
    </location>
</feature>
<feature type="compositionally biased region" description="Polar residues" evidence="1">
    <location>
        <begin position="682"/>
        <end position="702"/>
    </location>
</feature>
<dbReference type="Gene3D" id="3.60.10.10">
    <property type="entry name" value="Endonuclease/exonuclease/phosphatase"/>
    <property type="match status" value="2"/>
</dbReference>
<dbReference type="InterPro" id="IPR005135">
    <property type="entry name" value="Endo/exonuclease/phosphatase"/>
</dbReference>
<accession>A0A2G5FBQ5</accession>
<feature type="region of interest" description="Disordered" evidence="1">
    <location>
        <begin position="681"/>
        <end position="746"/>
    </location>
</feature>
<dbReference type="InParanoid" id="A0A2G5FBQ5"/>
<dbReference type="EMBL" id="KZ305018">
    <property type="protein sequence ID" value="PIA65443.1"/>
    <property type="molecule type" value="Genomic_DNA"/>
</dbReference>
<keyword evidence="4" id="KW-1185">Reference proteome</keyword>
<proteinExistence type="predicted"/>
<feature type="compositionally biased region" description="Pro residues" evidence="1">
    <location>
        <begin position="96"/>
        <end position="112"/>
    </location>
</feature>
<dbReference type="AlphaFoldDB" id="A0A2G5FBQ5"/>
<feature type="compositionally biased region" description="Low complexity" evidence="1">
    <location>
        <begin position="113"/>
        <end position="131"/>
    </location>
</feature>
<dbReference type="OrthoDB" id="428734at2759"/>
<dbReference type="PANTHER" id="PTHR12121">
    <property type="entry name" value="CARBON CATABOLITE REPRESSOR PROTEIN 4"/>
    <property type="match status" value="1"/>
</dbReference>
<evidence type="ECO:0000259" key="2">
    <source>
        <dbReference type="Pfam" id="PF03372"/>
    </source>
</evidence>
<dbReference type="SUPFAM" id="SSF56219">
    <property type="entry name" value="DNase I-like"/>
    <property type="match status" value="1"/>
</dbReference>
<evidence type="ECO:0000313" key="4">
    <source>
        <dbReference type="Proteomes" id="UP000230069"/>
    </source>
</evidence>
<dbReference type="Pfam" id="PF03372">
    <property type="entry name" value="Exo_endo_phos"/>
    <property type="match status" value="1"/>
</dbReference>
<dbReference type="InterPro" id="IPR050410">
    <property type="entry name" value="CCR4/nocturin_mRNA_transcr"/>
</dbReference>
<feature type="compositionally biased region" description="Low complexity" evidence="1">
    <location>
        <begin position="86"/>
        <end position="95"/>
    </location>
</feature>
<feature type="domain" description="Endonuclease/exonuclease/phosphatase" evidence="2">
    <location>
        <begin position="213"/>
        <end position="394"/>
    </location>
</feature>
<evidence type="ECO:0000256" key="1">
    <source>
        <dbReference type="SAM" id="MobiDB-lite"/>
    </source>
</evidence>
<dbReference type="InterPro" id="IPR036691">
    <property type="entry name" value="Endo/exonu/phosph_ase_sf"/>
</dbReference>
<organism evidence="3 4">
    <name type="scientific">Aquilegia coerulea</name>
    <name type="common">Rocky mountain columbine</name>
    <dbReference type="NCBI Taxonomy" id="218851"/>
    <lineage>
        <taxon>Eukaryota</taxon>
        <taxon>Viridiplantae</taxon>
        <taxon>Streptophyta</taxon>
        <taxon>Embryophyta</taxon>
        <taxon>Tracheophyta</taxon>
        <taxon>Spermatophyta</taxon>
        <taxon>Magnoliopsida</taxon>
        <taxon>Ranunculales</taxon>
        <taxon>Ranunculaceae</taxon>
        <taxon>Thalictroideae</taxon>
        <taxon>Aquilegia</taxon>
    </lineage>
</organism>
<dbReference type="Proteomes" id="UP000230069">
    <property type="component" value="Unassembled WGS sequence"/>
</dbReference>
<feature type="region of interest" description="Disordered" evidence="1">
    <location>
        <begin position="79"/>
        <end position="131"/>
    </location>
</feature>